<sequence length="449" mass="48267">MGWDVVIVGAGLSGLAAARAIAAEGRSVVVVEARDRVGGRTEGGTLSDGQWIELGGQWIGPTQDRMYELVAELGLSTVPTYNDGDIVFGLGRRTGRLAGRKGAVPRINPVALADLAQGVTRFGRLARRTDLDAPWTTPGAHRLDEQTLATWIRRNLRTPQGRAYFELFTEAVFACETADLSLLHALFYTRSGTDLDTLMAVDRGAQQDRVEGGSVLVSQRMAEGLDVRLGQPVGAISQDGSGVSVVTRNGTRFDGARVVVTLPPTLAGRLRYSPALPAQRDQLTQKLPQGSVIKAHVVYESPFWRDEGLNGQVGSDTGPFKVVFDNSPPGYDRGILSGFLEGAAARSWSGRSPAERQAAIVECLVRYFGPRAASPVEYVERDWTAEEFTRGCYGAHFAPGVWTGFGPALREPVGRVHWAGTECSPVWNGYMEGAVLSGEATAREVLGVL</sequence>
<evidence type="ECO:0000256" key="1">
    <source>
        <dbReference type="ARBA" id="ARBA00001974"/>
    </source>
</evidence>
<dbReference type="SUPFAM" id="SSF54373">
    <property type="entry name" value="FAD-linked reductases, C-terminal domain"/>
    <property type="match status" value="1"/>
</dbReference>
<dbReference type="InterPro" id="IPR036188">
    <property type="entry name" value="FAD/NAD-bd_sf"/>
</dbReference>
<protein>
    <submittedName>
        <fullName evidence="5">Unannotated protein</fullName>
    </submittedName>
</protein>
<dbReference type="PRINTS" id="PR00757">
    <property type="entry name" value="AMINEOXDASEF"/>
</dbReference>
<dbReference type="PANTHER" id="PTHR43563">
    <property type="entry name" value="AMINE OXIDASE"/>
    <property type="match status" value="1"/>
</dbReference>
<dbReference type="Pfam" id="PF01593">
    <property type="entry name" value="Amino_oxidase"/>
    <property type="match status" value="1"/>
</dbReference>
<dbReference type="InterPro" id="IPR050703">
    <property type="entry name" value="Flavin_MAO"/>
</dbReference>
<dbReference type="EMBL" id="CAEZYQ010000007">
    <property type="protein sequence ID" value="CAB4739719.1"/>
    <property type="molecule type" value="Genomic_DNA"/>
</dbReference>
<dbReference type="GO" id="GO:0016491">
    <property type="term" value="F:oxidoreductase activity"/>
    <property type="evidence" value="ECO:0007669"/>
    <property type="project" value="UniProtKB-KW"/>
</dbReference>
<comment type="cofactor">
    <cofactor evidence="1">
        <name>FAD</name>
        <dbReference type="ChEBI" id="CHEBI:57692"/>
    </cofactor>
</comment>
<reference evidence="5" key="1">
    <citation type="submission" date="2020-05" db="EMBL/GenBank/DDBJ databases">
        <authorList>
            <person name="Chiriac C."/>
            <person name="Salcher M."/>
            <person name="Ghai R."/>
            <person name="Kavagutti S V."/>
        </authorList>
    </citation>
    <scope>NUCLEOTIDE SEQUENCE</scope>
</reference>
<evidence type="ECO:0000256" key="3">
    <source>
        <dbReference type="ARBA" id="ARBA00023002"/>
    </source>
</evidence>
<evidence type="ECO:0000259" key="4">
    <source>
        <dbReference type="Pfam" id="PF01593"/>
    </source>
</evidence>
<dbReference type="SUPFAM" id="SSF51905">
    <property type="entry name" value="FAD/NAD(P)-binding domain"/>
    <property type="match status" value="1"/>
</dbReference>
<accession>A0A6J6SZW6</accession>
<feature type="domain" description="Amine oxidase" evidence="4">
    <location>
        <begin position="12"/>
        <end position="446"/>
    </location>
</feature>
<keyword evidence="3" id="KW-0560">Oxidoreductase</keyword>
<dbReference type="Gene3D" id="3.90.660.10">
    <property type="match status" value="1"/>
</dbReference>
<dbReference type="Gene3D" id="3.50.50.60">
    <property type="entry name" value="FAD/NAD(P)-binding domain"/>
    <property type="match status" value="1"/>
</dbReference>
<comment type="similarity">
    <text evidence="2">Belongs to the flavin monoamine oxidase family.</text>
</comment>
<dbReference type="PANTHER" id="PTHR43563:SF1">
    <property type="entry name" value="AMINE OXIDASE [FLAVIN-CONTAINING] B"/>
    <property type="match status" value="1"/>
</dbReference>
<dbReference type="InterPro" id="IPR001613">
    <property type="entry name" value="Flavin_amine_oxidase"/>
</dbReference>
<dbReference type="AlphaFoldDB" id="A0A6J6SZW6"/>
<dbReference type="Gene3D" id="1.10.405.10">
    <property type="entry name" value="Guanine Nucleotide Dissociation Inhibitor, domain 1"/>
    <property type="match status" value="1"/>
</dbReference>
<gene>
    <name evidence="5" type="ORF">UFOPK2761_01173</name>
</gene>
<proteinExistence type="inferred from homology"/>
<dbReference type="InterPro" id="IPR002937">
    <property type="entry name" value="Amino_oxidase"/>
</dbReference>
<organism evidence="5">
    <name type="scientific">freshwater metagenome</name>
    <dbReference type="NCBI Taxonomy" id="449393"/>
    <lineage>
        <taxon>unclassified sequences</taxon>
        <taxon>metagenomes</taxon>
        <taxon>ecological metagenomes</taxon>
    </lineage>
</organism>
<name>A0A6J6SZW6_9ZZZZ</name>
<evidence type="ECO:0000256" key="2">
    <source>
        <dbReference type="ARBA" id="ARBA00005995"/>
    </source>
</evidence>
<evidence type="ECO:0000313" key="5">
    <source>
        <dbReference type="EMBL" id="CAB4739719.1"/>
    </source>
</evidence>